<dbReference type="EMBL" id="JAWDJR010000004">
    <property type="protein sequence ID" value="KAK9976468.1"/>
    <property type="molecule type" value="Genomic_DNA"/>
</dbReference>
<keyword evidence="9" id="KW-1185">Reference proteome</keyword>
<evidence type="ECO:0000256" key="5">
    <source>
        <dbReference type="SAM" id="MobiDB-lite"/>
    </source>
</evidence>
<feature type="coiled-coil region" evidence="4">
    <location>
        <begin position="92"/>
        <end position="154"/>
    </location>
</feature>
<dbReference type="InterPro" id="IPR016186">
    <property type="entry name" value="C-type_lectin-like/link_sf"/>
</dbReference>
<dbReference type="CDD" id="cd03590">
    <property type="entry name" value="CLECT_DC-SIGN_like"/>
    <property type="match status" value="1"/>
</dbReference>
<evidence type="ECO:0000256" key="6">
    <source>
        <dbReference type="SAM" id="Phobius"/>
    </source>
</evidence>
<feature type="region of interest" description="Disordered" evidence="5">
    <location>
        <begin position="38"/>
        <end position="57"/>
    </location>
</feature>
<reference evidence="8 9" key="1">
    <citation type="submission" date="2024-05" db="EMBL/GenBank/DDBJ databases">
        <title>A high-quality chromosomal-level genome assembly of Topmouth culter (Culter alburnus).</title>
        <authorList>
            <person name="Zhao H."/>
        </authorList>
    </citation>
    <scope>NUCLEOTIDE SEQUENCE [LARGE SCALE GENOMIC DNA]</scope>
    <source>
        <strain evidence="8">CATC2023</strain>
        <tissue evidence="8">Muscle</tissue>
    </source>
</reference>
<dbReference type="Pfam" id="PF00059">
    <property type="entry name" value="Lectin_C"/>
    <property type="match status" value="1"/>
</dbReference>
<evidence type="ECO:0000256" key="1">
    <source>
        <dbReference type="ARBA" id="ARBA00022734"/>
    </source>
</evidence>
<keyword evidence="3" id="KW-0325">Glycoprotein</keyword>
<name>A0AAW2ATL8_CULAL</name>
<evidence type="ECO:0000313" key="8">
    <source>
        <dbReference type="EMBL" id="KAK9976468.1"/>
    </source>
</evidence>
<keyword evidence="2" id="KW-1015">Disulfide bond</keyword>
<feature type="transmembrane region" description="Helical" evidence="6">
    <location>
        <begin position="65"/>
        <end position="88"/>
    </location>
</feature>
<dbReference type="Gene3D" id="1.20.5.400">
    <property type="match status" value="1"/>
</dbReference>
<keyword evidence="6" id="KW-1133">Transmembrane helix</keyword>
<keyword evidence="6" id="KW-0812">Transmembrane</keyword>
<dbReference type="InterPro" id="IPR052309">
    <property type="entry name" value="C-type_Lectin_Domain_Fam1"/>
</dbReference>
<dbReference type="InterPro" id="IPR001304">
    <property type="entry name" value="C-type_lectin-like"/>
</dbReference>
<dbReference type="Proteomes" id="UP001479290">
    <property type="component" value="Unassembled WGS sequence"/>
</dbReference>
<evidence type="ECO:0000256" key="3">
    <source>
        <dbReference type="ARBA" id="ARBA00023180"/>
    </source>
</evidence>
<keyword evidence="6" id="KW-0472">Membrane</keyword>
<dbReference type="GO" id="GO:0030246">
    <property type="term" value="F:carbohydrate binding"/>
    <property type="evidence" value="ECO:0007669"/>
    <property type="project" value="UniProtKB-KW"/>
</dbReference>
<evidence type="ECO:0000313" key="9">
    <source>
        <dbReference type="Proteomes" id="UP001479290"/>
    </source>
</evidence>
<evidence type="ECO:0000256" key="2">
    <source>
        <dbReference type="ARBA" id="ARBA00023157"/>
    </source>
</evidence>
<dbReference type="InterPro" id="IPR016187">
    <property type="entry name" value="CTDL_fold"/>
</dbReference>
<evidence type="ECO:0000256" key="4">
    <source>
        <dbReference type="SAM" id="Coils"/>
    </source>
</evidence>
<keyword evidence="1" id="KW-0430">Lectin</keyword>
<feature type="domain" description="C-type lectin" evidence="7">
    <location>
        <begin position="160"/>
        <end position="269"/>
    </location>
</feature>
<evidence type="ECO:0000259" key="7">
    <source>
        <dbReference type="PROSITE" id="PS50041"/>
    </source>
</evidence>
<accession>A0AAW2ATL8</accession>
<dbReference type="InterPro" id="IPR033989">
    <property type="entry name" value="CD209-like_CTLD"/>
</dbReference>
<gene>
    <name evidence="8" type="ORF">ABG768_021673</name>
</gene>
<proteinExistence type="predicted"/>
<organism evidence="8 9">
    <name type="scientific">Culter alburnus</name>
    <name type="common">Topmouth culter</name>
    <dbReference type="NCBI Taxonomy" id="194366"/>
    <lineage>
        <taxon>Eukaryota</taxon>
        <taxon>Metazoa</taxon>
        <taxon>Chordata</taxon>
        <taxon>Craniata</taxon>
        <taxon>Vertebrata</taxon>
        <taxon>Euteleostomi</taxon>
        <taxon>Actinopterygii</taxon>
        <taxon>Neopterygii</taxon>
        <taxon>Teleostei</taxon>
        <taxon>Ostariophysi</taxon>
        <taxon>Cypriniformes</taxon>
        <taxon>Xenocyprididae</taxon>
        <taxon>Xenocypridinae</taxon>
        <taxon>Culter</taxon>
    </lineage>
</organism>
<dbReference type="SMART" id="SM00034">
    <property type="entry name" value="CLECT"/>
    <property type="match status" value="1"/>
</dbReference>
<dbReference type="SUPFAM" id="SSF56436">
    <property type="entry name" value="C-type lectin-like"/>
    <property type="match status" value="1"/>
</dbReference>
<dbReference type="PANTHER" id="PTHR46490:SF6">
    <property type="entry name" value="ASIALOGLYCOPROTEIN RECEPTOR 1-LIKE-RELATED"/>
    <property type="match status" value="1"/>
</dbReference>
<keyword evidence="4" id="KW-0175">Coiled coil</keyword>
<dbReference type="PANTHER" id="PTHR46490">
    <property type="entry name" value="C-TYPE LECTIN DOMAIN FAMILY 12 MEMBER A-RELATED"/>
    <property type="match status" value="1"/>
</dbReference>
<dbReference type="AlphaFoldDB" id="A0AAW2ATL8"/>
<comment type="caution">
    <text evidence="8">The sequence shown here is derived from an EMBL/GenBank/DDBJ whole genome shotgun (WGS) entry which is preliminary data.</text>
</comment>
<dbReference type="Gene3D" id="3.10.100.10">
    <property type="entry name" value="Mannose-Binding Protein A, subunit A"/>
    <property type="match status" value="1"/>
</dbReference>
<sequence>MSYYGNINIPDTHGMDREDEEEMDIYANADPMNSFEVMTETENSKRHQTPQHTGSDSVKIRSSRAAAVCLVLLCVLLLTAVIVLGVYIHTKSTNYTEEKNQLLNMITNLTEERDQLLTNITNLTEERDVLSSNNSDLVKQRNQLNQEKNELLKMDGWVYYQYSFYIISSEKRSWTESRRYCTDRGADLIIINNKAEQDFIKKMFCSEVWIGLTDSDVEGSWKWVDGSTQTSGFWASEEPGGHRRENCALTREPGWADYPCNDKFQCICEKSQ</sequence>
<protein>
    <recommendedName>
        <fullName evidence="7">C-type lectin domain-containing protein</fullName>
    </recommendedName>
</protein>
<dbReference type="PROSITE" id="PS50041">
    <property type="entry name" value="C_TYPE_LECTIN_2"/>
    <property type="match status" value="1"/>
</dbReference>